<dbReference type="InterPro" id="IPR031852">
    <property type="entry name" value="Vik1/Cik1_MT-bd"/>
</dbReference>
<keyword evidence="2 5" id="KW-0547">Nucleotide-binding</keyword>
<keyword evidence="3 5" id="KW-0067">ATP-binding</keyword>
<dbReference type="InterPro" id="IPR036961">
    <property type="entry name" value="Kinesin_motor_dom_sf"/>
</dbReference>
<dbReference type="InterPro" id="IPR027640">
    <property type="entry name" value="Kinesin-like_fam"/>
</dbReference>
<evidence type="ECO:0000259" key="7">
    <source>
        <dbReference type="PROSITE" id="PS50067"/>
    </source>
</evidence>
<dbReference type="PANTHER" id="PTHR47972">
    <property type="entry name" value="KINESIN-LIKE PROTEIN KLP-3"/>
    <property type="match status" value="1"/>
</dbReference>
<dbReference type="Gene3D" id="3.40.850.10">
    <property type="entry name" value="Kinesin motor domain"/>
    <property type="match status" value="1"/>
</dbReference>
<proteinExistence type="inferred from homology"/>
<dbReference type="SMART" id="SM00129">
    <property type="entry name" value="KISc"/>
    <property type="match status" value="1"/>
</dbReference>
<evidence type="ECO:0000256" key="2">
    <source>
        <dbReference type="ARBA" id="ARBA00022741"/>
    </source>
</evidence>
<evidence type="ECO:0000313" key="8">
    <source>
        <dbReference type="EMBL" id="KAJ8303081.1"/>
    </source>
</evidence>
<gene>
    <name evidence="8" type="ORF">KUTeg_019477</name>
</gene>
<evidence type="ECO:0000256" key="1">
    <source>
        <dbReference type="ARBA" id="ARBA00004245"/>
    </source>
</evidence>
<feature type="coiled-coil region" evidence="6">
    <location>
        <begin position="26"/>
        <end position="127"/>
    </location>
</feature>
<feature type="binding site" evidence="5">
    <location>
        <begin position="449"/>
        <end position="456"/>
    </location>
    <ligand>
        <name>ATP</name>
        <dbReference type="ChEBI" id="CHEBI:30616"/>
    </ligand>
</feature>
<dbReference type="SUPFAM" id="SSF52540">
    <property type="entry name" value="P-loop containing nucleoside triphosphate hydrolases"/>
    <property type="match status" value="1"/>
</dbReference>
<comment type="subcellular location">
    <subcellularLocation>
        <location evidence="1">Cytoplasm</location>
        <location evidence="1">Cytoskeleton</location>
    </subcellularLocation>
</comment>
<evidence type="ECO:0000256" key="5">
    <source>
        <dbReference type="PROSITE-ProRule" id="PRU00283"/>
    </source>
</evidence>
<keyword evidence="9" id="KW-1185">Reference proteome</keyword>
<dbReference type="Proteomes" id="UP001217089">
    <property type="component" value="Unassembled WGS sequence"/>
</dbReference>
<dbReference type="PROSITE" id="PS50067">
    <property type="entry name" value="KINESIN_MOTOR_2"/>
    <property type="match status" value="1"/>
</dbReference>
<sequence>MSNRLREASREVTVRECTVKVRDRKLKQRQSEDRNLQDEINDLKLTQNKAANLSKLSAQQIQQLEDEIKRLKTRINDLETEILDKKKEVTAVRNKHREEITSLTNEHQQASRKIRELQAEVTSLHAKEPEVVTKIKKVQVEIESEELKKSFTECKMDKEKLQTELEALQSVYSECENSKTSLQNEVQSLHKSYSVCRAEKEAMNIKLAGLRKEYSDLTEQMSSVQSQKDQCSEELNILREEKEKLEEKMKQNQIQAEKDKEEAVIAAKQEMMDSYTQLQVKYEKICHKISLIEPLYSELIEAYILLEKQAKQFPKLIKDAVSQVRKQMCKAIAGINDYNKELLRKYHMEMQLRKKYHNELVELKGNIRVFCRVRPSITEDGGGPMSETVVDFDRDDDCLLYVKAKGRTQTFEMDRVFSQSSTQTEVFDEVKALVTSCIDGYNVCIFAYGQTGAGKTFTMEGTTEQPGINQRALQELFRETSDKGKDWSYTITVSVIEIYNETIRDLLMMTLLTN</sequence>
<keyword evidence="5" id="KW-0505">Motor protein</keyword>
<evidence type="ECO:0000313" key="9">
    <source>
        <dbReference type="Proteomes" id="UP001217089"/>
    </source>
</evidence>
<feature type="domain" description="Kinesin motor" evidence="7">
    <location>
        <begin position="366"/>
        <end position="514"/>
    </location>
</feature>
<evidence type="ECO:0000256" key="3">
    <source>
        <dbReference type="ARBA" id="ARBA00022840"/>
    </source>
</evidence>
<organism evidence="8 9">
    <name type="scientific">Tegillarca granosa</name>
    <name type="common">Malaysian cockle</name>
    <name type="synonym">Anadara granosa</name>
    <dbReference type="NCBI Taxonomy" id="220873"/>
    <lineage>
        <taxon>Eukaryota</taxon>
        <taxon>Metazoa</taxon>
        <taxon>Spiralia</taxon>
        <taxon>Lophotrochozoa</taxon>
        <taxon>Mollusca</taxon>
        <taxon>Bivalvia</taxon>
        <taxon>Autobranchia</taxon>
        <taxon>Pteriomorphia</taxon>
        <taxon>Arcoida</taxon>
        <taxon>Arcoidea</taxon>
        <taxon>Arcidae</taxon>
        <taxon>Tegillarca</taxon>
    </lineage>
</organism>
<dbReference type="PANTHER" id="PTHR47972:SF28">
    <property type="entry name" value="KINESIN-LIKE PROTEIN KLP-3"/>
    <property type="match status" value="1"/>
</dbReference>
<dbReference type="Gene3D" id="1.10.287.1490">
    <property type="match status" value="1"/>
</dbReference>
<feature type="coiled-coil region" evidence="6">
    <location>
        <begin position="158"/>
        <end position="262"/>
    </location>
</feature>
<evidence type="ECO:0000256" key="4">
    <source>
        <dbReference type="ARBA" id="ARBA00023212"/>
    </source>
</evidence>
<comment type="caution">
    <text evidence="8">The sequence shown here is derived from an EMBL/GenBank/DDBJ whole genome shotgun (WGS) entry which is preliminary data.</text>
</comment>
<dbReference type="Pfam" id="PF16796">
    <property type="entry name" value="Microtub_bd"/>
    <property type="match status" value="1"/>
</dbReference>
<evidence type="ECO:0000256" key="6">
    <source>
        <dbReference type="SAM" id="Coils"/>
    </source>
</evidence>
<comment type="similarity">
    <text evidence="5">Belongs to the TRAFAC class myosin-kinesin ATPase superfamily. Kinesin family.</text>
</comment>
<dbReference type="EMBL" id="JARBDR010000917">
    <property type="protein sequence ID" value="KAJ8303081.1"/>
    <property type="molecule type" value="Genomic_DNA"/>
</dbReference>
<keyword evidence="4" id="KW-0206">Cytoskeleton</keyword>
<name>A0ABQ9ECL0_TEGGR</name>
<protein>
    <recommendedName>
        <fullName evidence="7">Kinesin motor domain-containing protein</fullName>
    </recommendedName>
</protein>
<keyword evidence="6" id="KW-0175">Coiled coil</keyword>
<dbReference type="InterPro" id="IPR001752">
    <property type="entry name" value="Kinesin_motor_dom"/>
</dbReference>
<keyword evidence="4" id="KW-0963">Cytoplasm</keyword>
<reference evidence="8 9" key="1">
    <citation type="submission" date="2022-12" db="EMBL/GenBank/DDBJ databases">
        <title>Chromosome-level genome of Tegillarca granosa.</title>
        <authorList>
            <person name="Kim J."/>
        </authorList>
    </citation>
    <scope>NUCLEOTIDE SEQUENCE [LARGE SCALE GENOMIC DNA]</scope>
    <source>
        <strain evidence="8">Teg-2019</strain>
        <tissue evidence="8">Adductor muscle</tissue>
    </source>
</reference>
<dbReference type="InterPro" id="IPR027417">
    <property type="entry name" value="P-loop_NTPase"/>
</dbReference>
<accession>A0ABQ9ECL0</accession>